<dbReference type="Pfam" id="PF13428">
    <property type="entry name" value="TPR_14"/>
    <property type="match status" value="1"/>
</dbReference>
<dbReference type="EMBL" id="JMCC02000075">
    <property type="protein sequence ID" value="KIG14338.1"/>
    <property type="molecule type" value="Genomic_DNA"/>
</dbReference>
<protein>
    <submittedName>
        <fullName evidence="1">Uncharacterized protein</fullName>
    </submittedName>
</protein>
<name>A0A0C1ZTF6_9BACT</name>
<dbReference type="AlphaFoldDB" id="A0A0C1ZTF6"/>
<evidence type="ECO:0000313" key="2">
    <source>
        <dbReference type="Proteomes" id="UP000031599"/>
    </source>
</evidence>
<reference evidence="1 2" key="1">
    <citation type="submission" date="2014-12" db="EMBL/GenBank/DDBJ databases">
        <title>Genome assembly of Enhygromyxa salina DSM 15201.</title>
        <authorList>
            <person name="Sharma G."/>
            <person name="Subramanian S."/>
        </authorList>
    </citation>
    <scope>NUCLEOTIDE SEQUENCE [LARGE SCALE GENOMIC DNA]</scope>
    <source>
        <strain evidence="1 2">DSM 15201</strain>
    </source>
</reference>
<dbReference type="InterPro" id="IPR011990">
    <property type="entry name" value="TPR-like_helical_dom_sf"/>
</dbReference>
<organism evidence="1 2">
    <name type="scientific">Enhygromyxa salina</name>
    <dbReference type="NCBI Taxonomy" id="215803"/>
    <lineage>
        <taxon>Bacteria</taxon>
        <taxon>Pseudomonadati</taxon>
        <taxon>Myxococcota</taxon>
        <taxon>Polyangia</taxon>
        <taxon>Nannocystales</taxon>
        <taxon>Nannocystaceae</taxon>
        <taxon>Enhygromyxa</taxon>
    </lineage>
</organism>
<sequence>MCGCWTNGYTANRGLHYVTNAEGKQVLVKSTPPAPAAYEAYLRARLALERDPPRLDEARGHILDALRWQPDEPQLWTVRGEIEWRAGDFAAAEVALAKALALRPGYPEAQRLLAQIHPPRTNATAAK</sequence>
<dbReference type="SUPFAM" id="SSF48452">
    <property type="entry name" value="TPR-like"/>
    <property type="match status" value="1"/>
</dbReference>
<gene>
    <name evidence="1" type="ORF">DB30_06940</name>
</gene>
<dbReference type="Gene3D" id="1.25.40.10">
    <property type="entry name" value="Tetratricopeptide repeat domain"/>
    <property type="match status" value="1"/>
</dbReference>
<evidence type="ECO:0000313" key="1">
    <source>
        <dbReference type="EMBL" id="KIG14338.1"/>
    </source>
</evidence>
<proteinExistence type="predicted"/>
<dbReference type="Proteomes" id="UP000031599">
    <property type="component" value="Unassembled WGS sequence"/>
</dbReference>
<accession>A0A0C1ZTF6</accession>
<comment type="caution">
    <text evidence="1">The sequence shown here is derived from an EMBL/GenBank/DDBJ whole genome shotgun (WGS) entry which is preliminary data.</text>
</comment>